<comment type="subcellular location">
    <subcellularLocation>
        <location evidence="2">Peroxisome membrane</location>
    </subcellularLocation>
</comment>
<evidence type="ECO:0000313" key="4">
    <source>
        <dbReference type="EMBL" id="KAH8100683.1"/>
    </source>
</evidence>
<comment type="similarity">
    <text evidence="1 2">Belongs to the peroxin-16 family.</text>
</comment>
<dbReference type="Pfam" id="PF08610">
    <property type="entry name" value="Pex16"/>
    <property type="match status" value="1"/>
</dbReference>
<keyword evidence="2" id="KW-0962">Peroxisome biogenesis</keyword>
<protein>
    <recommendedName>
        <fullName evidence="2">Peroxisomal membrane protein PEX16</fullName>
    </recommendedName>
</protein>
<sequence length="413" mass="46399">MAPSICPVSVDVVSDDGDGEDERTIAAELPTDGRWNGRVDRRTEVAGAGMGLGDQYESFLVNNVSAISSLESSLRSITWILPGRFKDAELASEALSALLNSLSIYHDTLLTKFVQSQPKYRPLIPSSLHSRYTRAWSDKSSLYKWIARSLELIRYLELLVEMGLRRKVSAQARWRSVVFIETIKAVLRLILLKITRRPLISPLIPEREFDPSALPEIADDASSPTLAPSSPPASLPSTPEHFKNNHIPLPPHPLLTPPPPNQSPQPVEDYLLPKALTTASVKAPTSLIRAMSCPRDWLAEIVYTLRPLIYAAMLASDRQSNRPLLTALALEFLSRNLRRVPSPSSSLERSEYAKRDRDIVWYMLRGSIWQEWTRPKLEAFADTTSRAPLLGLFGAIVRDWIPLIDEYYYYTAP</sequence>
<dbReference type="PANTHER" id="PTHR13299:SF0">
    <property type="entry name" value="PEROXISOMAL MEMBRANE PROTEIN PEX16"/>
    <property type="match status" value="1"/>
</dbReference>
<dbReference type="Proteomes" id="UP000813824">
    <property type="component" value="Unassembled WGS sequence"/>
</dbReference>
<name>A0A8K0UNS4_9AGAR</name>
<evidence type="ECO:0000256" key="3">
    <source>
        <dbReference type="SAM" id="MobiDB-lite"/>
    </source>
</evidence>
<dbReference type="GO" id="GO:0007031">
    <property type="term" value="P:peroxisome organization"/>
    <property type="evidence" value="ECO:0007669"/>
    <property type="project" value="UniProtKB-KW"/>
</dbReference>
<feature type="region of interest" description="Disordered" evidence="3">
    <location>
        <begin position="220"/>
        <end position="268"/>
    </location>
</feature>
<dbReference type="EMBL" id="JAEVFJ010000015">
    <property type="protein sequence ID" value="KAH8100683.1"/>
    <property type="molecule type" value="Genomic_DNA"/>
</dbReference>
<feature type="compositionally biased region" description="Pro residues" evidence="3">
    <location>
        <begin position="248"/>
        <end position="263"/>
    </location>
</feature>
<dbReference type="GO" id="GO:0005778">
    <property type="term" value="C:peroxisomal membrane"/>
    <property type="evidence" value="ECO:0007669"/>
    <property type="project" value="UniProtKB-SubCell"/>
</dbReference>
<keyword evidence="2" id="KW-0576">Peroxisome</keyword>
<evidence type="ECO:0000256" key="1">
    <source>
        <dbReference type="ARBA" id="ARBA00009505"/>
    </source>
</evidence>
<proteinExistence type="inferred from homology"/>
<organism evidence="4 5">
    <name type="scientific">Cristinia sonorae</name>
    <dbReference type="NCBI Taxonomy" id="1940300"/>
    <lineage>
        <taxon>Eukaryota</taxon>
        <taxon>Fungi</taxon>
        <taxon>Dikarya</taxon>
        <taxon>Basidiomycota</taxon>
        <taxon>Agaricomycotina</taxon>
        <taxon>Agaricomycetes</taxon>
        <taxon>Agaricomycetidae</taxon>
        <taxon>Agaricales</taxon>
        <taxon>Pleurotineae</taxon>
        <taxon>Stephanosporaceae</taxon>
        <taxon>Cristinia</taxon>
    </lineage>
</organism>
<evidence type="ECO:0000256" key="2">
    <source>
        <dbReference type="RuleBase" id="RU365003"/>
    </source>
</evidence>
<reference evidence="4" key="1">
    <citation type="journal article" date="2021" name="New Phytol.">
        <title>Evolutionary innovations through gain and loss of genes in the ectomycorrhizal Boletales.</title>
        <authorList>
            <person name="Wu G."/>
            <person name="Miyauchi S."/>
            <person name="Morin E."/>
            <person name="Kuo A."/>
            <person name="Drula E."/>
            <person name="Varga T."/>
            <person name="Kohler A."/>
            <person name="Feng B."/>
            <person name="Cao Y."/>
            <person name="Lipzen A."/>
            <person name="Daum C."/>
            <person name="Hundley H."/>
            <person name="Pangilinan J."/>
            <person name="Johnson J."/>
            <person name="Barry K."/>
            <person name="LaButti K."/>
            <person name="Ng V."/>
            <person name="Ahrendt S."/>
            <person name="Min B."/>
            <person name="Choi I.G."/>
            <person name="Park H."/>
            <person name="Plett J.M."/>
            <person name="Magnuson J."/>
            <person name="Spatafora J.W."/>
            <person name="Nagy L.G."/>
            <person name="Henrissat B."/>
            <person name="Grigoriev I.V."/>
            <person name="Yang Z.L."/>
            <person name="Xu J."/>
            <person name="Martin F.M."/>
        </authorList>
    </citation>
    <scope>NUCLEOTIDE SEQUENCE</scope>
    <source>
        <strain evidence="4">KKN 215</strain>
    </source>
</reference>
<evidence type="ECO:0000313" key="5">
    <source>
        <dbReference type="Proteomes" id="UP000813824"/>
    </source>
</evidence>
<dbReference type="OrthoDB" id="2021143at2759"/>
<dbReference type="InterPro" id="IPR013919">
    <property type="entry name" value="Pex16"/>
</dbReference>
<keyword evidence="5" id="KW-1185">Reference proteome</keyword>
<dbReference type="PANTHER" id="PTHR13299">
    <property type="entry name" value="PEROXISOMAL MEMBRANE PROTEIN PEX16"/>
    <property type="match status" value="1"/>
</dbReference>
<dbReference type="AlphaFoldDB" id="A0A8K0UNS4"/>
<comment type="caution">
    <text evidence="4">The sequence shown here is derived from an EMBL/GenBank/DDBJ whole genome shotgun (WGS) entry which is preliminary data.</text>
</comment>
<accession>A0A8K0UNS4</accession>
<gene>
    <name evidence="4" type="ORF">BXZ70DRAFT_1077711</name>
</gene>